<organism evidence="2 3">
    <name type="scientific">Talaromyces rugulosus</name>
    <name type="common">Penicillium rugulosum</name>
    <dbReference type="NCBI Taxonomy" id="121627"/>
    <lineage>
        <taxon>Eukaryota</taxon>
        <taxon>Fungi</taxon>
        <taxon>Dikarya</taxon>
        <taxon>Ascomycota</taxon>
        <taxon>Pezizomycotina</taxon>
        <taxon>Eurotiomycetes</taxon>
        <taxon>Eurotiomycetidae</taxon>
        <taxon>Eurotiales</taxon>
        <taxon>Trichocomaceae</taxon>
        <taxon>Talaromyces</taxon>
        <taxon>Talaromyces sect. Islandici</taxon>
    </lineage>
</organism>
<keyword evidence="3" id="KW-1185">Reference proteome</keyword>
<name>A0A7H8R7T0_TALRU</name>
<reference evidence="3" key="1">
    <citation type="submission" date="2020-06" db="EMBL/GenBank/DDBJ databases">
        <title>A chromosome-scale genome assembly of Talaromyces rugulosus W13939.</title>
        <authorList>
            <person name="Wang B."/>
            <person name="Guo L."/>
            <person name="Ye K."/>
            <person name="Wang L."/>
        </authorList>
    </citation>
    <scope>NUCLEOTIDE SEQUENCE [LARGE SCALE GENOMIC DNA]</scope>
    <source>
        <strain evidence="3">W13939</strain>
    </source>
</reference>
<dbReference type="OrthoDB" id="4398204at2759"/>
<dbReference type="GeneID" id="55996928"/>
<accession>A0A7H8R7T0</accession>
<evidence type="ECO:0000256" key="1">
    <source>
        <dbReference type="SAM" id="SignalP"/>
    </source>
</evidence>
<protein>
    <submittedName>
        <fullName evidence="2">Uncharacterized protein</fullName>
    </submittedName>
</protein>
<evidence type="ECO:0000313" key="3">
    <source>
        <dbReference type="Proteomes" id="UP000509510"/>
    </source>
</evidence>
<dbReference type="RefSeq" id="XP_035348460.1">
    <property type="nucleotide sequence ID" value="XM_035492567.1"/>
</dbReference>
<evidence type="ECO:0000313" key="2">
    <source>
        <dbReference type="EMBL" id="QKX62286.1"/>
    </source>
</evidence>
<feature type="chain" id="PRO_5028982242" evidence="1">
    <location>
        <begin position="20"/>
        <end position="124"/>
    </location>
</feature>
<dbReference type="EMBL" id="CP055902">
    <property type="protein sequence ID" value="QKX62286.1"/>
    <property type="molecule type" value="Genomic_DNA"/>
</dbReference>
<gene>
    <name evidence="2" type="ORF">TRUGW13939_09445</name>
</gene>
<sequence length="124" mass="13887">MHYSTILLTSAALIQGALSLGVSTFTGPDCTGDQYNVYLANIDTKENLPPFRSYRENGWGSKLYRIGFYESTDCVDNFLYDTWAYDGDYFKSKQCYNLADHASELGSPFNTARCVKDTLGDNDS</sequence>
<dbReference type="AlphaFoldDB" id="A0A7H8R7T0"/>
<dbReference type="KEGG" id="trg:TRUGW13939_09445"/>
<dbReference type="Proteomes" id="UP000509510">
    <property type="component" value="Chromosome V"/>
</dbReference>
<proteinExistence type="predicted"/>
<keyword evidence="1" id="KW-0732">Signal</keyword>
<feature type="signal peptide" evidence="1">
    <location>
        <begin position="1"/>
        <end position="19"/>
    </location>
</feature>